<dbReference type="InterPro" id="IPR013780">
    <property type="entry name" value="Glyco_hydro_b"/>
</dbReference>
<evidence type="ECO:0000256" key="2">
    <source>
        <dbReference type="ARBA" id="ARBA00022801"/>
    </source>
</evidence>
<feature type="domain" description="Glycosyl hydrolase family 13 catalytic" evidence="4">
    <location>
        <begin position="170"/>
        <end position="579"/>
    </location>
</feature>
<dbReference type="NCBIfam" id="TIGR02100">
    <property type="entry name" value="glgX_debranch"/>
    <property type="match status" value="1"/>
</dbReference>
<evidence type="ECO:0000259" key="4">
    <source>
        <dbReference type="SMART" id="SM00642"/>
    </source>
</evidence>
<dbReference type="SMART" id="SM00642">
    <property type="entry name" value="Aamy"/>
    <property type="match status" value="1"/>
</dbReference>
<dbReference type="InterPro" id="IPR011837">
    <property type="entry name" value="Glycogen_debranch_GlgX"/>
</dbReference>
<dbReference type="SUPFAM" id="SSF51011">
    <property type="entry name" value="Glycosyl hydrolase domain"/>
    <property type="match status" value="1"/>
</dbReference>
<dbReference type="InterPro" id="IPR006047">
    <property type="entry name" value="GH13_cat_dom"/>
</dbReference>
<evidence type="ECO:0000313" key="5">
    <source>
        <dbReference type="EMBL" id="MBD8527312.1"/>
    </source>
</evidence>
<dbReference type="SUPFAM" id="SSF81296">
    <property type="entry name" value="E set domains"/>
    <property type="match status" value="1"/>
</dbReference>
<organism evidence="5 6">
    <name type="scientific">Pseudomarimonas arenosa</name>
    <dbReference type="NCBI Taxonomy" id="2774145"/>
    <lineage>
        <taxon>Bacteria</taxon>
        <taxon>Pseudomonadati</taxon>
        <taxon>Pseudomonadota</taxon>
        <taxon>Gammaproteobacteria</taxon>
        <taxon>Lysobacterales</taxon>
        <taxon>Lysobacteraceae</taxon>
        <taxon>Pseudomarimonas</taxon>
    </lineage>
</organism>
<dbReference type="Gene3D" id="2.60.40.10">
    <property type="entry name" value="Immunoglobulins"/>
    <property type="match status" value="1"/>
</dbReference>
<dbReference type="GO" id="GO:0004135">
    <property type="term" value="F:amylo-alpha-1,6-glucosidase activity"/>
    <property type="evidence" value="ECO:0007669"/>
    <property type="project" value="InterPro"/>
</dbReference>
<dbReference type="RefSeq" id="WP_192030731.1">
    <property type="nucleotide sequence ID" value="NZ_JACYTR010000047.1"/>
</dbReference>
<keyword evidence="6" id="KW-1185">Reference proteome</keyword>
<name>A0AAW3ZQD1_9GAMM</name>
<dbReference type="Gene3D" id="2.60.40.1180">
    <property type="entry name" value="Golgi alpha-mannosidase II"/>
    <property type="match status" value="1"/>
</dbReference>
<dbReference type="InterPro" id="IPR004193">
    <property type="entry name" value="Glyco_hydro_13_N"/>
</dbReference>
<accession>A0AAW3ZQD1</accession>
<dbReference type="CDD" id="cd11326">
    <property type="entry name" value="AmyAc_Glg_debranch"/>
    <property type="match status" value="1"/>
</dbReference>
<comment type="caution">
    <text evidence="5">The sequence shown here is derived from an EMBL/GenBank/DDBJ whole genome shotgun (WGS) entry which is preliminary data.</text>
</comment>
<evidence type="ECO:0000313" key="6">
    <source>
        <dbReference type="Proteomes" id="UP000613768"/>
    </source>
</evidence>
<protein>
    <submittedName>
        <fullName evidence="5">Glycogen debranching protein GlgX</fullName>
    </submittedName>
</protein>
<dbReference type="AlphaFoldDB" id="A0AAW3ZQD1"/>
<dbReference type="Gene3D" id="3.20.20.80">
    <property type="entry name" value="Glycosidases"/>
    <property type="match status" value="1"/>
</dbReference>
<dbReference type="CDD" id="cd02856">
    <property type="entry name" value="E_set_GDE_Isoamylase_N"/>
    <property type="match status" value="1"/>
</dbReference>
<dbReference type="SUPFAM" id="SSF51445">
    <property type="entry name" value="(Trans)glycosidases"/>
    <property type="match status" value="1"/>
</dbReference>
<reference evidence="5 6" key="1">
    <citation type="submission" date="2020-09" db="EMBL/GenBank/DDBJ databases">
        <title>Pseudoxanthomonas sp. CAU 1598 isolated from sand of Yaerae Beach.</title>
        <authorList>
            <person name="Kim W."/>
        </authorList>
    </citation>
    <scope>NUCLEOTIDE SEQUENCE [LARGE SCALE GENOMIC DNA]</scope>
    <source>
        <strain evidence="5 6">CAU 1598</strain>
    </source>
</reference>
<gene>
    <name evidence="5" type="primary">glgX</name>
    <name evidence="5" type="ORF">IFO71_16330</name>
</gene>
<dbReference type="Pfam" id="PF00128">
    <property type="entry name" value="Alpha-amylase"/>
    <property type="match status" value="1"/>
</dbReference>
<dbReference type="GO" id="GO:0005980">
    <property type="term" value="P:glycogen catabolic process"/>
    <property type="evidence" value="ECO:0007669"/>
    <property type="project" value="InterPro"/>
</dbReference>
<dbReference type="Pfam" id="PF02922">
    <property type="entry name" value="CBM_48"/>
    <property type="match status" value="1"/>
</dbReference>
<dbReference type="EMBL" id="JACYTR010000047">
    <property type="protein sequence ID" value="MBD8527312.1"/>
    <property type="molecule type" value="Genomic_DNA"/>
</dbReference>
<dbReference type="Proteomes" id="UP000613768">
    <property type="component" value="Unassembled WGS sequence"/>
</dbReference>
<dbReference type="InterPro" id="IPR017853">
    <property type="entry name" value="GH"/>
</dbReference>
<dbReference type="InterPro" id="IPR013783">
    <property type="entry name" value="Ig-like_fold"/>
</dbReference>
<dbReference type="PANTHER" id="PTHR43002">
    <property type="entry name" value="GLYCOGEN DEBRANCHING ENZYME"/>
    <property type="match status" value="1"/>
</dbReference>
<dbReference type="InterPro" id="IPR044505">
    <property type="entry name" value="GlgX_Isoamylase_N_E_set"/>
</dbReference>
<evidence type="ECO:0000256" key="3">
    <source>
        <dbReference type="ARBA" id="ARBA00023295"/>
    </source>
</evidence>
<comment type="similarity">
    <text evidence="1">Belongs to the glycosyl hydrolase 13 family.</text>
</comment>
<dbReference type="InterPro" id="IPR014756">
    <property type="entry name" value="Ig_E-set"/>
</dbReference>
<keyword evidence="2" id="KW-0378">Hydrolase</keyword>
<proteinExistence type="inferred from homology"/>
<sequence>MTCSLPHTLIPGRPLPLGPSLRDGGLNFAVFSEHAERIELCLFDSGGARELRRLPMHGPDDGVFHGFLSEAGAGLVYGYRAHGEYRPEAGLRFNANKLLLDPYARDIVGRFRHSDEHHGFELGHPQGARSFDTRNNALSALKARVTDALPSAPGLANRPRHPVDRLLIYELHAKGFSQQWAAIDPALRGRFAALAEPAAIEHFQRLGVTTLCVLPLQWSLSEAALSQRQLSNYWGYNTLGFFALDPRFFARGSTAEAQREEFRQTIYRLHQAGIEVVLDVVFNHSAEGDEFGPTLSFRGLDNPSWYRLLGDDPSRYENHSGCGNTLRIEHPQVTQFVLDCLRYWVEQMGVDGFRFDLATALGRTSHGFDPRAAFFTALRQDPLLADVHLIAEPWDGGHDGYQVGRFPGRFLDWNDKYRDAMRGYWLGRPVSRGEFARRFAGSSDLFHHGHRRPTASVNFIAVHDGFTLNDLLSYAGKHNQANGEHNRDGHHHEISHNFGVEGNSDDALIRSRRRHCQRALLASLMLSQGTPMLLAGDEFGNSQGGNNNAYCQDNPTGWLDWPSADPELIAWLAELSALRRTEPLLRHPYWFESDHPAQHQAQARLRWLSPQGTAMQVSDWHDRDQRALACQLIAADQASPHLLLLFNPTEQAVSFKLGPLIWQLLLDSSHTAKPGTLAQGSLLAAPCSVLVLRASTSHLETEP</sequence>
<keyword evidence="3" id="KW-0326">Glycosidase</keyword>
<evidence type="ECO:0000256" key="1">
    <source>
        <dbReference type="ARBA" id="ARBA00008061"/>
    </source>
</evidence>